<dbReference type="EMBL" id="CP043329">
    <property type="protein sequence ID" value="QEK52263.1"/>
    <property type="molecule type" value="Genomic_DNA"/>
</dbReference>
<reference evidence="1 2" key="1">
    <citation type="submission" date="2019-08" db="EMBL/GenBank/DDBJ databases">
        <title>Pedobacter sp. nov., isolated from Han river, South Korea.</title>
        <authorList>
            <person name="Lee D.-H."/>
            <person name="Kim Y.-S."/>
            <person name="Hwang E.-M."/>
            <person name="Le Tran T.C."/>
            <person name="Cha C.-J."/>
        </authorList>
    </citation>
    <scope>NUCLEOTIDE SEQUENCE [LARGE SCALE GENOMIC DNA]</scope>
    <source>
        <strain evidence="1 2">CJ43</strain>
    </source>
</reference>
<gene>
    <name evidence="1" type="ORF">FYC62_11890</name>
</gene>
<accession>A0A5C0VKN9</accession>
<dbReference type="AlphaFoldDB" id="A0A5C0VKN9"/>
<dbReference type="PANTHER" id="PTHR38471:SF2">
    <property type="entry name" value="FOUR HELIX BUNDLE PROTEIN"/>
    <property type="match status" value="1"/>
</dbReference>
<dbReference type="KEGG" id="pej:FYC62_11890"/>
<dbReference type="Pfam" id="PF05635">
    <property type="entry name" value="23S_rRNA_IVP"/>
    <property type="match status" value="1"/>
</dbReference>
<protein>
    <submittedName>
        <fullName evidence="1">Four helix bundle protein</fullName>
    </submittedName>
</protein>
<dbReference type="Proteomes" id="UP000323653">
    <property type="component" value="Chromosome"/>
</dbReference>
<dbReference type="CDD" id="cd16377">
    <property type="entry name" value="23S_rRNA_IVP_like"/>
    <property type="match status" value="1"/>
</dbReference>
<organism evidence="1 2">
    <name type="scientific">Pedobacter aquae</name>
    <dbReference type="NCBI Taxonomy" id="2605747"/>
    <lineage>
        <taxon>Bacteria</taxon>
        <taxon>Pseudomonadati</taxon>
        <taxon>Bacteroidota</taxon>
        <taxon>Sphingobacteriia</taxon>
        <taxon>Sphingobacteriales</taxon>
        <taxon>Sphingobacteriaceae</taxon>
        <taxon>Pedobacter</taxon>
    </lineage>
</organism>
<name>A0A5C0VKN9_9SPHI</name>
<dbReference type="PANTHER" id="PTHR38471">
    <property type="entry name" value="FOUR HELIX BUNDLE PROTEIN"/>
    <property type="match status" value="1"/>
</dbReference>
<dbReference type="NCBIfam" id="TIGR02436">
    <property type="entry name" value="four helix bundle protein"/>
    <property type="match status" value="1"/>
</dbReference>
<evidence type="ECO:0000313" key="2">
    <source>
        <dbReference type="Proteomes" id="UP000323653"/>
    </source>
</evidence>
<dbReference type="InterPro" id="IPR012657">
    <property type="entry name" value="23S_rRNA-intervening_sequence"/>
</dbReference>
<proteinExistence type="predicted"/>
<dbReference type="RefSeq" id="WP_039448824.1">
    <property type="nucleotide sequence ID" value="NZ_CP043329.1"/>
</dbReference>
<evidence type="ECO:0000313" key="1">
    <source>
        <dbReference type="EMBL" id="QEK52263.1"/>
    </source>
</evidence>
<sequence length="117" mass="13372">MQNYKDLRVWVKSHELTLKIYSVTKNFPKEEIYSVTSQIRRASSSIPANIAEGCGKNTKNDFGKYLNIALGSANETEYFLLLAKDLGYLPIEDYLILEKNINEVKAMLILLIQKVRA</sequence>
<dbReference type="Gene3D" id="1.20.1440.60">
    <property type="entry name" value="23S rRNA-intervening sequence"/>
    <property type="match status" value="1"/>
</dbReference>
<dbReference type="SUPFAM" id="SSF158446">
    <property type="entry name" value="IVS-encoded protein-like"/>
    <property type="match status" value="1"/>
</dbReference>
<dbReference type="InterPro" id="IPR036583">
    <property type="entry name" value="23S_rRNA_IVS_sf"/>
</dbReference>
<keyword evidence="2" id="KW-1185">Reference proteome</keyword>